<dbReference type="Pfam" id="PF05065">
    <property type="entry name" value="Phage_capsid"/>
    <property type="match status" value="1"/>
</dbReference>
<dbReference type="AlphaFoldDB" id="A0A9X2T619"/>
<dbReference type="Proteomes" id="UP001151088">
    <property type="component" value="Unassembled WGS sequence"/>
</dbReference>
<proteinExistence type="predicted"/>
<dbReference type="NCBIfam" id="TIGR01554">
    <property type="entry name" value="major_cap_HK97"/>
    <property type="match status" value="1"/>
</dbReference>
<feature type="chain" id="PRO_5040851211" evidence="2">
    <location>
        <begin position="24"/>
        <end position="462"/>
    </location>
</feature>
<evidence type="ECO:0000259" key="3">
    <source>
        <dbReference type="Pfam" id="PF05065"/>
    </source>
</evidence>
<evidence type="ECO:0000256" key="1">
    <source>
        <dbReference type="ARBA" id="ARBA00004328"/>
    </source>
</evidence>
<dbReference type="InterPro" id="IPR024455">
    <property type="entry name" value="Phage_capsid"/>
</dbReference>
<accession>A0A9X2T619</accession>
<dbReference type="Gene3D" id="3.30.2400.10">
    <property type="entry name" value="Major capsid protein gp5"/>
    <property type="match status" value="1"/>
</dbReference>
<organism evidence="4 5">
    <name type="scientific">Ancylobacter mangrovi</name>
    <dbReference type="NCBI Taxonomy" id="2972472"/>
    <lineage>
        <taxon>Bacteria</taxon>
        <taxon>Pseudomonadati</taxon>
        <taxon>Pseudomonadota</taxon>
        <taxon>Alphaproteobacteria</taxon>
        <taxon>Hyphomicrobiales</taxon>
        <taxon>Xanthobacteraceae</taxon>
        <taxon>Ancylobacter</taxon>
    </lineage>
</organism>
<evidence type="ECO:0000256" key="2">
    <source>
        <dbReference type="SAM" id="SignalP"/>
    </source>
</evidence>
<dbReference type="RefSeq" id="WP_258735028.1">
    <property type="nucleotide sequence ID" value="NZ_JANTHZ010000015.1"/>
</dbReference>
<dbReference type="InterPro" id="IPR054612">
    <property type="entry name" value="Phage_capsid-like_C"/>
</dbReference>
<feature type="domain" description="Phage capsid-like C-terminal" evidence="3">
    <location>
        <begin position="185"/>
        <end position="458"/>
    </location>
</feature>
<gene>
    <name evidence="4" type="ORF">NVS89_22530</name>
</gene>
<evidence type="ECO:0000313" key="4">
    <source>
        <dbReference type="EMBL" id="MCS0497871.1"/>
    </source>
</evidence>
<reference evidence="4" key="1">
    <citation type="submission" date="2022-08" db="EMBL/GenBank/DDBJ databases">
        <authorList>
            <person name="Li F."/>
        </authorList>
    </citation>
    <scope>NUCLEOTIDE SEQUENCE</scope>
    <source>
        <strain evidence="4">MQZ15Z-1</strain>
    </source>
</reference>
<evidence type="ECO:0000313" key="5">
    <source>
        <dbReference type="Proteomes" id="UP001151088"/>
    </source>
</evidence>
<keyword evidence="5" id="KW-1185">Reference proteome</keyword>
<dbReference type="SUPFAM" id="SSF56563">
    <property type="entry name" value="Major capsid protein gp5"/>
    <property type="match status" value="1"/>
</dbReference>
<dbReference type="EMBL" id="JANTHZ010000015">
    <property type="protein sequence ID" value="MCS0497871.1"/>
    <property type="molecule type" value="Genomic_DNA"/>
</dbReference>
<dbReference type="Gene3D" id="3.30.2320.10">
    <property type="entry name" value="hypothetical protein PF0899 domain"/>
    <property type="match status" value="1"/>
</dbReference>
<sequence>MTNYRVFAAVCACAFIAALALVAVPELGVAVAAATHHLGPAPMVIAAAAAAPSLDTLQKSVDDFMAGFEEFKKTNDENLKKRDGVLDDKLNRLNEHMDKWEPLNQALTKVQDGQKSMQEQLDQVEKALNRPRKPGDGMEADTEYNDAFDHCLRRAPDRRDTAKVALINERRNTLVKGDDAGAGYLLAPPDVNRDIIKDIIEMSPMRSLATVRIIGGPSLKQPKRTTAAGAATRVGEVQPRPNTGDPAYGMLEFQAPEMFARAEISLQMLEDADYDLVGELRSEFVDQFMVRENAEYVGGPGGANQAQGFLHASAGVASVATGQADGLTGDGIINLWSSLKTGYASRAVFTLNRKTIGAIRKLKDGNGQYLWLPGIAGSVPNTILGANYVEFPDMPDIAAGTFPIAYGDFRRAYIIVDRVAIAFQPDYVTGADNGVVVFRCRKRVGGGVRQADALKKLVVSAG</sequence>
<comment type="caution">
    <text evidence="4">The sequence shown here is derived from an EMBL/GenBank/DDBJ whole genome shotgun (WGS) entry which is preliminary data.</text>
</comment>
<keyword evidence="2" id="KW-0732">Signal</keyword>
<protein>
    <submittedName>
        <fullName evidence="4">Phage major capsid protein</fullName>
    </submittedName>
</protein>
<feature type="signal peptide" evidence="2">
    <location>
        <begin position="1"/>
        <end position="23"/>
    </location>
</feature>
<name>A0A9X2T619_9HYPH</name>
<comment type="subcellular location">
    <subcellularLocation>
        <location evidence="1">Virion</location>
    </subcellularLocation>
</comment>